<dbReference type="InterPro" id="IPR009665">
    <property type="entry name" value="YyaC"/>
</dbReference>
<proteinExistence type="predicted"/>
<dbReference type="SUPFAM" id="SSF53163">
    <property type="entry name" value="HybD-like"/>
    <property type="match status" value="1"/>
</dbReference>
<organism evidence="1 2">
    <name type="scientific">Gottschalkia acidurici (strain ATCC 7906 / DSM 604 / BCRC 14475 / CIP 104303 / KCTC 5404 / NCIMB 10678 / 9a)</name>
    <name type="common">Clostridium acidurici</name>
    <dbReference type="NCBI Taxonomy" id="1128398"/>
    <lineage>
        <taxon>Bacteria</taxon>
        <taxon>Bacillati</taxon>
        <taxon>Bacillota</taxon>
        <taxon>Tissierellia</taxon>
        <taxon>Tissierellales</taxon>
        <taxon>Gottschalkiaceae</taxon>
        <taxon>Gottschalkia</taxon>
    </lineage>
</organism>
<protein>
    <submittedName>
        <fullName evidence="1">Sporulation protein YyaC</fullName>
    </submittedName>
</protein>
<dbReference type="Pfam" id="PF06866">
    <property type="entry name" value="DUF1256"/>
    <property type="match status" value="1"/>
</dbReference>
<dbReference type="RefSeq" id="WP_014968994.1">
    <property type="nucleotide sequence ID" value="NC_018664.1"/>
</dbReference>
<dbReference type="PATRIC" id="fig|1128398.3.peg.2964"/>
<dbReference type="InterPro" id="IPR023430">
    <property type="entry name" value="Pept_HybD-like_dom_sf"/>
</dbReference>
<evidence type="ECO:0000313" key="1">
    <source>
        <dbReference type="EMBL" id="AFS79860.1"/>
    </source>
</evidence>
<dbReference type="AlphaFoldDB" id="K0B4M3"/>
<sequence length="203" mass="22452">MSLPFQKENIYVNSESRFARLELNNALLQFITKYYDSNYSDLVIMCIGTDRSTGDSLGPLIGHKLFNSLKSYENIHVFGTLNEPVHAKNLNNNIERIKSSFSNPFIIAIDACLGSKDKIGFINIVNGPLSPGSGVNKTLPAVGDISILGIVNISGFMEYMVLQSTRLSLVMKIADIIASSFVVSLWKLSKDNLVFKVKDNKVL</sequence>
<evidence type="ECO:0000313" key="2">
    <source>
        <dbReference type="Proteomes" id="UP000006094"/>
    </source>
</evidence>
<dbReference type="KEGG" id="cad:Curi_c28940"/>
<dbReference type="STRING" id="1128398.Curi_c28940"/>
<gene>
    <name evidence="1" type="primary">yyaC</name>
    <name evidence="1" type="ordered locus">Curi_c28940</name>
</gene>
<dbReference type="EMBL" id="CP003326">
    <property type="protein sequence ID" value="AFS79860.1"/>
    <property type="molecule type" value="Genomic_DNA"/>
</dbReference>
<name>K0B4M3_GOTA9</name>
<keyword evidence="2" id="KW-1185">Reference proteome</keyword>
<reference evidence="1 2" key="1">
    <citation type="journal article" date="2012" name="PLoS ONE">
        <title>The purine-utilizing bacterium Clostridium acidurici 9a: a genome-guided metabolic reconsideration.</title>
        <authorList>
            <person name="Hartwich K."/>
            <person name="Poehlein A."/>
            <person name="Daniel R."/>
        </authorList>
    </citation>
    <scope>NUCLEOTIDE SEQUENCE [LARGE SCALE GENOMIC DNA]</scope>
    <source>
        <strain evidence="2">ATCC 7906 / DSM 604 / BCRC 14475 / CIP 104303 / KCTC 5404 / NCIMB 10678 / 9a</strain>
    </source>
</reference>
<dbReference type="Proteomes" id="UP000006094">
    <property type="component" value="Chromosome"/>
</dbReference>
<accession>K0B4M3</accession>
<dbReference type="NCBIfam" id="TIGR02841">
    <property type="entry name" value="spore_YyaC"/>
    <property type="match status" value="1"/>
</dbReference>
<dbReference type="eggNOG" id="ENOG50313RY">
    <property type="taxonomic scope" value="Bacteria"/>
</dbReference>
<dbReference type="HOGENOM" id="CLU_104063_1_0_9"/>
<dbReference type="OrthoDB" id="9815953at2"/>